<dbReference type="EMBL" id="JANPWB010000002">
    <property type="protein sequence ID" value="KAJ1207951.1"/>
    <property type="molecule type" value="Genomic_DNA"/>
</dbReference>
<accession>A0AAV7W4Q1</accession>
<gene>
    <name evidence="2" type="ORF">NDU88_003341</name>
</gene>
<proteinExistence type="predicted"/>
<reference evidence="2" key="1">
    <citation type="journal article" date="2022" name="bioRxiv">
        <title>Sequencing and chromosome-scale assembly of the giantPleurodeles waltlgenome.</title>
        <authorList>
            <person name="Brown T."/>
            <person name="Elewa A."/>
            <person name="Iarovenko S."/>
            <person name="Subramanian E."/>
            <person name="Araus A.J."/>
            <person name="Petzold A."/>
            <person name="Susuki M."/>
            <person name="Suzuki K.-i.T."/>
            <person name="Hayashi T."/>
            <person name="Toyoda A."/>
            <person name="Oliveira C."/>
            <person name="Osipova E."/>
            <person name="Leigh N.D."/>
            <person name="Simon A."/>
            <person name="Yun M.H."/>
        </authorList>
    </citation>
    <scope>NUCLEOTIDE SEQUENCE</scope>
    <source>
        <strain evidence="2">20211129_DDA</strain>
        <tissue evidence="2">Liver</tissue>
    </source>
</reference>
<sequence>MAPLLAGLEEMGEDGWLMDSIPNRDGQGPAPEWKYPGGISASRDAVSEEAEPHWNGSLQDDPELVGILNPVHNGVQERTAGEGGFRGTAVCVDREAEMAGEGDFRGTTACVGKETADADESF</sequence>
<evidence type="ECO:0000256" key="1">
    <source>
        <dbReference type="SAM" id="MobiDB-lite"/>
    </source>
</evidence>
<dbReference type="Proteomes" id="UP001066276">
    <property type="component" value="Chromosome 1_2"/>
</dbReference>
<evidence type="ECO:0000313" key="2">
    <source>
        <dbReference type="EMBL" id="KAJ1207951.1"/>
    </source>
</evidence>
<name>A0AAV7W4Q1_PLEWA</name>
<protein>
    <submittedName>
        <fullName evidence="2">Uncharacterized protein</fullName>
    </submittedName>
</protein>
<evidence type="ECO:0000313" key="3">
    <source>
        <dbReference type="Proteomes" id="UP001066276"/>
    </source>
</evidence>
<keyword evidence="3" id="KW-1185">Reference proteome</keyword>
<comment type="caution">
    <text evidence="2">The sequence shown here is derived from an EMBL/GenBank/DDBJ whole genome shotgun (WGS) entry which is preliminary data.</text>
</comment>
<dbReference type="AlphaFoldDB" id="A0AAV7W4Q1"/>
<organism evidence="2 3">
    <name type="scientific">Pleurodeles waltl</name>
    <name type="common">Iberian ribbed newt</name>
    <dbReference type="NCBI Taxonomy" id="8319"/>
    <lineage>
        <taxon>Eukaryota</taxon>
        <taxon>Metazoa</taxon>
        <taxon>Chordata</taxon>
        <taxon>Craniata</taxon>
        <taxon>Vertebrata</taxon>
        <taxon>Euteleostomi</taxon>
        <taxon>Amphibia</taxon>
        <taxon>Batrachia</taxon>
        <taxon>Caudata</taxon>
        <taxon>Salamandroidea</taxon>
        <taxon>Salamandridae</taxon>
        <taxon>Pleurodelinae</taxon>
        <taxon>Pleurodeles</taxon>
    </lineage>
</organism>
<feature type="region of interest" description="Disordered" evidence="1">
    <location>
        <begin position="43"/>
        <end position="62"/>
    </location>
</feature>